<dbReference type="PANTHER" id="PTHR36925">
    <property type="entry name" value="COBALT-PRECORRIN-6A REDUCTASE"/>
    <property type="match status" value="1"/>
</dbReference>
<evidence type="ECO:0000313" key="4">
    <source>
        <dbReference type="EMBL" id="QEE18799.1"/>
    </source>
</evidence>
<reference evidence="4 5" key="1">
    <citation type="journal article" date="2015" name="Int. J. Syst. Evol. Microbiol.">
        <title>Youhaiella tibetensis gen. nov., sp. nov., isolated from subsurface sediment.</title>
        <authorList>
            <person name="Wang Y.X."/>
            <person name="Huang F.Q."/>
            <person name="Nogi Y."/>
            <person name="Pang S.J."/>
            <person name="Wang P.K."/>
            <person name="Lv J."/>
        </authorList>
    </citation>
    <scope>NUCLEOTIDE SEQUENCE [LARGE SCALE GENOMIC DNA]</scope>
    <source>
        <strain evidence="5">fig4</strain>
    </source>
</reference>
<dbReference type="InterPro" id="IPR036291">
    <property type="entry name" value="NAD(P)-bd_dom_sf"/>
</dbReference>
<dbReference type="PANTHER" id="PTHR36925:SF1">
    <property type="entry name" value="COBALT-PRECORRIN-6A REDUCTASE"/>
    <property type="match status" value="1"/>
</dbReference>
<dbReference type="OrthoDB" id="5183775at2"/>
<dbReference type="InterPro" id="IPR003723">
    <property type="entry name" value="Precorrin-6x_reduct"/>
</dbReference>
<comment type="pathway">
    <text evidence="1">Cofactor biosynthesis; adenosylcobalamin biosynthesis.</text>
</comment>
<protein>
    <submittedName>
        <fullName evidence="4">Cobalt-precorrin-6A reductase</fullName>
        <ecNumber evidence="4">1.3.1.106</ecNumber>
    </submittedName>
</protein>
<dbReference type="RefSeq" id="WP_147654716.1">
    <property type="nucleotide sequence ID" value="NZ_BMFM01000001.1"/>
</dbReference>
<accession>A0A5B9DJF8</accession>
<evidence type="ECO:0000256" key="2">
    <source>
        <dbReference type="ARBA" id="ARBA00022573"/>
    </source>
</evidence>
<keyword evidence="5" id="KW-1185">Reference proteome</keyword>
<dbReference type="NCBIfam" id="NF005968">
    <property type="entry name" value="PRK08057.1-2"/>
    <property type="match status" value="1"/>
</dbReference>
<keyword evidence="3 4" id="KW-0560">Oxidoreductase</keyword>
<dbReference type="UniPathway" id="UPA00148"/>
<name>A0A5B9DJF8_9HYPH</name>
<dbReference type="SUPFAM" id="SSF51735">
    <property type="entry name" value="NAD(P)-binding Rossmann-fold domains"/>
    <property type="match status" value="1"/>
</dbReference>
<dbReference type="EC" id="1.3.1.106" evidence="4"/>
<dbReference type="NCBIfam" id="TIGR00715">
    <property type="entry name" value="precor6x_red"/>
    <property type="match status" value="1"/>
</dbReference>
<keyword evidence="2" id="KW-0169">Cobalamin biosynthesis</keyword>
<evidence type="ECO:0000256" key="3">
    <source>
        <dbReference type="ARBA" id="ARBA00023002"/>
    </source>
</evidence>
<dbReference type="Proteomes" id="UP000321062">
    <property type="component" value="Chromosome"/>
</dbReference>
<sequence>MKILILGGTGEARALAERLVDAGHDVTTSLAGRTSAPLLPQGALRIGGFGGPEGLAACLRTEAFDWLVDATHPYAGRISANAVAASAASGIPLLRLMRAPWDEPEDARWQHFESPEVAAKALPPGARVLLTTGHAGLDHFLARADCGFLVRVIQAPQAGLPDHARLLLERPPYDLDHELALLRDNGVTHMVSKNSGGGQTAAKLAAAGALGVAVIIIDRPAYPAAREVASVDEALAILHSDASRR</sequence>
<dbReference type="GO" id="GO:0016994">
    <property type="term" value="F:precorrin-6A reductase activity"/>
    <property type="evidence" value="ECO:0007669"/>
    <property type="project" value="InterPro"/>
</dbReference>
<evidence type="ECO:0000256" key="1">
    <source>
        <dbReference type="ARBA" id="ARBA00004953"/>
    </source>
</evidence>
<dbReference type="PROSITE" id="PS51014">
    <property type="entry name" value="COBK_CBIJ"/>
    <property type="match status" value="1"/>
</dbReference>
<dbReference type="KEGG" id="yti:FNA67_00755"/>
<gene>
    <name evidence="4" type="ORF">FNA67_00755</name>
</gene>
<evidence type="ECO:0000313" key="5">
    <source>
        <dbReference type="Proteomes" id="UP000321062"/>
    </source>
</evidence>
<proteinExistence type="predicted"/>
<dbReference type="Pfam" id="PF02571">
    <property type="entry name" value="CbiJ"/>
    <property type="match status" value="1"/>
</dbReference>
<dbReference type="AlphaFoldDB" id="A0A5B9DJF8"/>
<dbReference type="GO" id="GO:0009236">
    <property type="term" value="P:cobalamin biosynthetic process"/>
    <property type="evidence" value="ECO:0007669"/>
    <property type="project" value="UniProtKB-UniPathway"/>
</dbReference>
<organism evidence="4 5">
    <name type="scientific">Paradevosia tibetensis</name>
    <dbReference type="NCBI Taxonomy" id="1447062"/>
    <lineage>
        <taxon>Bacteria</taxon>
        <taxon>Pseudomonadati</taxon>
        <taxon>Pseudomonadota</taxon>
        <taxon>Alphaproteobacteria</taxon>
        <taxon>Hyphomicrobiales</taxon>
        <taxon>Devosiaceae</taxon>
        <taxon>Paradevosia</taxon>
    </lineage>
</organism>
<dbReference type="EMBL" id="CP041690">
    <property type="protein sequence ID" value="QEE18799.1"/>
    <property type="molecule type" value="Genomic_DNA"/>
</dbReference>